<dbReference type="SUPFAM" id="SSF52540">
    <property type="entry name" value="P-loop containing nucleoside triphosphate hydrolases"/>
    <property type="match status" value="2"/>
</dbReference>
<feature type="domain" description="ABC transporter" evidence="10">
    <location>
        <begin position="317"/>
        <end position="536"/>
    </location>
</feature>
<keyword evidence="4" id="KW-0227">DNA damage</keyword>
<dbReference type="Pfam" id="PF00005">
    <property type="entry name" value="ABC_tran"/>
    <property type="match status" value="2"/>
</dbReference>
<dbReference type="PANTHER" id="PTHR42855:SF1">
    <property type="entry name" value="ABC TRANSPORTER DOMAIN-CONTAINING PROTEIN"/>
    <property type="match status" value="1"/>
</dbReference>
<keyword evidence="1" id="KW-0963">Cytoplasm</keyword>
<evidence type="ECO:0000256" key="6">
    <source>
        <dbReference type="ARBA" id="ARBA00022840"/>
    </source>
</evidence>
<keyword evidence="3" id="KW-0547">Nucleotide-binding</keyword>
<name>A0A160TVK9_9ZZZZ</name>
<keyword evidence="2" id="KW-0677">Repeat</keyword>
<evidence type="ECO:0000259" key="10">
    <source>
        <dbReference type="PROSITE" id="PS50893"/>
    </source>
</evidence>
<dbReference type="InterPro" id="IPR003439">
    <property type="entry name" value="ABC_transporter-like_ATP-bd"/>
</dbReference>
<evidence type="ECO:0000256" key="4">
    <source>
        <dbReference type="ARBA" id="ARBA00022763"/>
    </source>
</evidence>
<dbReference type="Pfam" id="PF16326">
    <property type="entry name" value="ABC_tran_CTD"/>
    <property type="match status" value="1"/>
</dbReference>
<dbReference type="GO" id="GO:0005524">
    <property type="term" value="F:ATP binding"/>
    <property type="evidence" value="ECO:0007669"/>
    <property type="project" value="UniProtKB-KW"/>
</dbReference>
<dbReference type="GO" id="GO:0003677">
    <property type="term" value="F:DNA binding"/>
    <property type="evidence" value="ECO:0007669"/>
    <property type="project" value="UniProtKB-KW"/>
</dbReference>
<feature type="domain" description="ABC transporter" evidence="10">
    <location>
        <begin position="4"/>
        <end position="250"/>
    </location>
</feature>
<keyword evidence="7" id="KW-0238">DNA-binding</keyword>
<protein>
    <submittedName>
        <fullName evidence="11">COG0488: ATPase components of ABC transporters with duplicated ATPase domains</fullName>
    </submittedName>
</protein>
<dbReference type="EMBL" id="CZRL01000106">
    <property type="protein sequence ID" value="CUS54798.1"/>
    <property type="molecule type" value="Genomic_DNA"/>
</dbReference>
<sequence length="636" mass="72462">MSLVRMDAVSLDFGAHKLLRETDFSIDAGERVCLVGRNGAGKTSMLKLVTGQLEPDRGKVVRQAELCISQLEQGLIIDMTATVSEFVAQGLSELEQLCREYREKSQMTLDAQGLKELEALHDHIETHGGWNSGQQVAAVCSEMKLPADKPMRELSGGWCRRVALARALVTSPDLLLLDEPTNHLDFATIDWLERRVLSFPGAVLFITHDRALLQKLASRIIEIDRGKLVSYPGDYRRFVQAKHQVIATEDRTNHEFDRKLAQEEAWIREGIKARRTRNEGRVRSLYTMREQRAQRVTREHDPRIHIEEAELSGRKVMEAHKISFRHDDQRLIENFTFRLMRGDRIGLVGNNGVGKSTLLNLFMGELSPDSGTIKWGANLEIGYFGQHRREVGLDLDKTVSQVVGDGKDYVLINGRARHVVGYLRGFLFTAKRALTPVRALSGGERNRVLLARLFTRPSNLLVLDEPTNDLDVETLEVLEKKLTEFSGTLIVVSHDREFLDKVVESVLVFEKDRQIKKYAGGYSDWIRRNRELASTDDPKGESRFAVSESARTRPVARKLTYKLQLELDELPGRIEHLEQQVEELQAQTNDNDFYSQPYAQTQPVLDTLQALEAEIEEAIMRWSELEDMRDTLEHQT</sequence>
<keyword evidence="6" id="KW-0067">ATP-binding</keyword>
<evidence type="ECO:0000256" key="1">
    <source>
        <dbReference type="ARBA" id="ARBA00022490"/>
    </source>
</evidence>
<dbReference type="Gene3D" id="3.40.50.300">
    <property type="entry name" value="P-loop containing nucleotide triphosphate hydrolases"/>
    <property type="match status" value="2"/>
</dbReference>
<dbReference type="GO" id="GO:0006281">
    <property type="term" value="P:DNA repair"/>
    <property type="evidence" value="ECO:0007669"/>
    <property type="project" value="UniProtKB-KW"/>
</dbReference>
<organism evidence="11">
    <name type="scientific">hydrothermal vent metagenome</name>
    <dbReference type="NCBI Taxonomy" id="652676"/>
    <lineage>
        <taxon>unclassified sequences</taxon>
        <taxon>metagenomes</taxon>
        <taxon>ecological metagenomes</taxon>
    </lineage>
</organism>
<dbReference type="SMART" id="SM00382">
    <property type="entry name" value="AAA"/>
    <property type="match status" value="2"/>
</dbReference>
<proteinExistence type="inferred from homology"/>
<dbReference type="InterPro" id="IPR037118">
    <property type="entry name" value="Val-tRNA_synth_C_sf"/>
</dbReference>
<evidence type="ECO:0000256" key="7">
    <source>
        <dbReference type="ARBA" id="ARBA00023125"/>
    </source>
</evidence>
<dbReference type="FunFam" id="3.40.50.300:FF:000309">
    <property type="entry name" value="ABC transporter ATP-binding protein"/>
    <property type="match status" value="1"/>
</dbReference>
<dbReference type="PROSITE" id="PS00211">
    <property type="entry name" value="ABC_TRANSPORTER_1"/>
    <property type="match status" value="2"/>
</dbReference>
<dbReference type="AlphaFoldDB" id="A0A160TVK9"/>
<dbReference type="Gene3D" id="1.10.287.380">
    <property type="entry name" value="Valyl-tRNA synthetase, C-terminal domain"/>
    <property type="match status" value="1"/>
</dbReference>
<evidence type="ECO:0000256" key="5">
    <source>
        <dbReference type="ARBA" id="ARBA00022801"/>
    </source>
</evidence>
<evidence type="ECO:0000256" key="9">
    <source>
        <dbReference type="SAM" id="Coils"/>
    </source>
</evidence>
<dbReference type="InterPro" id="IPR032781">
    <property type="entry name" value="ABC_tran_Xtn"/>
</dbReference>
<gene>
    <name evidence="11" type="ORF">MGWOODY_XGa1788</name>
</gene>
<dbReference type="FunFam" id="3.40.50.300:FF:000011">
    <property type="entry name" value="Putative ABC transporter ATP-binding component"/>
    <property type="match status" value="1"/>
</dbReference>
<evidence type="ECO:0000256" key="2">
    <source>
        <dbReference type="ARBA" id="ARBA00022737"/>
    </source>
</evidence>
<keyword evidence="9" id="KW-0175">Coiled coil</keyword>
<dbReference type="InterPro" id="IPR027417">
    <property type="entry name" value="P-loop_NTPase"/>
</dbReference>
<accession>A0A160TVK9</accession>
<dbReference type="HAMAP" id="MF_00848">
    <property type="entry name" value="Uup"/>
    <property type="match status" value="1"/>
</dbReference>
<feature type="coiled-coil region" evidence="9">
    <location>
        <begin position="567"/>
        <end position="628"/>
    </location>
</feature>
<dbReference type="Pfam" id="PF12848">
    <property type="entry name" value="ABC_tran_Xtn"/>
    <property type="match status" value="1"/>
</dbReference>
<dbReference type="InterPro" id="IPR043686">
    <property type="entry name" value="Uup"/>
</dbReference>
<dbReference type="PROSITE" id="PS50893">
    <property type="entry name" value="ABC_TRANSPORTER_2"/>
    <property type="match status" value="2"/>
</dbReference>
<dbReference type="InterPro" id="IPR032524">
    <property type="entry name" value="ABC_tran_C"/>
</dbReference>
<dbReference type="GO" id="GO:0016887">
    <property type="term" value="F:ATP hydrolysis activity"/>
    <property type="evidence" value="ECO:0007669"/>
    <property type="project" value="InterPro"/>
</dbReference>
<keyword evidence="5" id="KW-0378">Hydrolase</keyword>
<evidence type="ECO:0000256" key="8">
    <source>
        <dbReference type="ARBA" id="ARBA00023204"/>
    </source>
</evidence>
<dbReference type="CDD" id="cd03221">
    <property type="entry name" value="ABCF_EF-3"/>
    <property type="match status" value="2"/>
</dbReference>
<dbReference type="PANTHER" id="PTHR42855">
    <property type="entry name" value="ABC TRANSPORTER ATP-BINDING SUBUNIT"/>
    <property type="match status" value="1"/>
</dbReference>
<dbReference type="InterPro" id="IPR003593">
    <property type="entry name" value="AAA+_ATPase"/>
</dbReference>
<dbReference type="InterPro" id="IPR051309">
    <property type="entry name" value="ABCF_ATPase"/>
</dbReference>
<dbReference type="InterPro" id="IPR017871">
    <property type="entry name" value="ABC_transporter-like_CS"/>
</dbReference>
<keyword evidence="8" id="KW-0234">DNA repair</keyword>
<evidence type="ECO:0000256" key="3">
    <source>
        <dbReference type="ARBA" id="ARBA00022741"/>
    </source>
</evidence>
<evidence type="ECO:0000313" key="11">
    <source>
        <dbReference type="EMBL" id="CUS54798.1"/>
    </source>
</evidence>
<reference evidence="11" key="1">
    <citation type="submission" date="2015-10" db="EMBL/GenBank/DDBJ databases">
        <authorList>
            <person name="Gilbert D.G."/>
        </authorList>
    </citation>
    <scope>NUCLEOTIDE SEQUENCE</scope>
</reference>